<keyword evidence="5" id="KW-1003">Cell membrane</keyword>
<dbReference type="EMBL" id="JACGWL010000004">
    <property type="protein sequence ID" value="KAK4404069.1"/>
    <property type="molecule type" value="Genomic_DNA"/>
</dbReference>
<evidence type="ECO:0000256" key="4">
    <source>
        <dbReference type="ARBA" id="ARBA00012780"/>
    </source>
</evidence>
<comment type="catalytic activity">
    <reaction evidence="1">
        <text>Hydrolysis of (1-&gt;3)-beta-D-glucosidic linkages in (1-&gt;3)-beta-D-glucans.</text>
        <dbReference type="EC" id="3.2.1.39"/>
    </reaction>
</comment>
<reference evidence="17" key="1">
    <citation type="submission" date="2020-06" db="EMBL/GenBank/DDBJ databases">
        <authorList>
            <person name="Li T."/>
            <person name="Hu X."/>
            <person name="Zhang T."/>
            <person name="Song X."/>
            <person name="Zhang H."/>
            <person name="Dai N."/>
            <person name="Sheng W."/>
            <person name="Hou X."/>
            <person name="Wei L."/>
        </authorList>
    </citation>
    <scope>NUCLEOTIDE SEQUENCE</scope>
    <source>
        <strain evidence="17">K16</strain>
        <tissue evidence="17">Leaf</tissue>
    </source>
</reference>
<name>A0AAE1X3K7_9LAMI</name>
<evidence type="ECO:0000313" key="17">
    <source>
        <dbReference type="EMBL" id="KAK4404069.1"/>
    </source>
</evidence>
<organism evidence="17 18">
    <name type="scientific">Sesamum angolense</name>
    <dbReference type="NCBI Taxonomy" id="2727404"/>
    <lineage>
        <taxon>Eukaryota</taxon>
        <taxon>Viridiplantae</taxon>
        <taxon>Streptophyta</taxon>
        <taxon>Embryophyta</taxon>
        <taxon>Tracheophyta</taxon>
        <taxon>Spermatophyta</taxon>
        <taxon>Magnoliopsida</taxon>
        <taxon>eudicotyledons</taxon>
        <taxon>Gunneridae</taxon>
        <taxon>Pentapetalae</taxon>
        <taxon>asterids</taxon>
        <taxon>lamiids</taxon>
        <taxon>Lamiales</taxon>
        <taxon>Pedaliaceae</taxon>
        <taxon>Sesamum</taxon>
    </lineage>
</organism>
<dbReference type="Gene3D" id="1.20.58.1040">
    <property type="match status" value="1"/>
</dbReference>
<evidence type="ECO:0000256" key="15">
    <source>
        <dbReference type="SAM" id="Phobius"/>
    </source>
</evidence>
<keyword evidence="9 15" id="KW-0472">Membrane</keyword>
<comment type="similarity">
    <text evidence="3 14">Belongs to the glycosyl hydrolase 17 family.</text>
</comment>
<keyword evidence="10" id="KW-1015">Disulfide bond</keyword>
<dbReference type="InterPro" id="IPR044965">
    <property type="entry name" value="Glyco_hydro_17_plant"/>
</dbReference>
<dbReference type="GO" id="GO:0098552">
    <property type="term" value="C:side of membrane"/>
    <property type="evidence" value="ECO:0007669"/>
    <property type="project" value="UniProtKB-KW"/>
</dbReference>
<keyword evidence="12" id="KW-0449">Lipoprotein</keyword>
<sequence length="628" mass="69581">MEDKEEEGVGSGLKANELEDPVFRVGLLLPISPFNAKVSHTFRVPLNQLLDRVYLSASPSFRSNDENRNCLDDGFSTSPSVMYTKKAIKTLIFAFCLSYILACSCALSSNKIGINYGQLGNNLPSPYQTIKLLSSMEAGHVKLYDANPEVLKLLSGTDLHVSIMVTNEQISGIAASQSQADLWVQENVLAYYPSTKIRFVLVGNEVFSYNDLMMWLNLVPAMKNIKRSLSVNDIHNVKVSTAIAMETLESSFPPSSGKFRSDIPGEVILPLLKFLNGTKSFLFLDVYTYFPWSLDPTNMSLDFALLKDGNETYQDPESCLIYKNLLDQMLDSVIFAMGKYGFDNVMLAISETGWPHAGDIDQPGANAYNAATYNRNLVTKMTSDPPLGTPARPGIEIPTFIFSLYDENEKPGPGTERHWGLLSNNGKPTYEMDLTGTRPETSFAALPKPSNNKPYRGKIWCVVDREASLTDLGPALDFACGQGNGTCDELAPGKACYQPVSISAHASYAFSSYWAKFRNAGAACYFNGLAVQTTTDPSKSFESIIFFISFIYSHLQFTLRSWVQTTYFYLFVVFEQVMIHANIPVCCSENGYVDSMMGRACLVSVVFLFVLELLSYVLMITLVTNALD</sequence>
<dbReference type="Gene3D" id="3.20.20.80">
    <property type="entry name" value="Glycosidases"/>
    <property type="match status" value="1"/>
</dbReference>
<keyword evidence="18" id="KW-1185">Reference proteome</keyword>
<dbReference type="GO" id="GO:0005886">
    <property type="term" value="C:plasma membrane"/>
    <property type="evidence" value="ECO:0007669"/>
    <property type="project" value="UniProtKB-SubCell"/>
</dbReference>
<dbReference type="FunFam" id="1.20.58.1040:FF:000001">
    <property type="entry name" value="Glucan endo-1,3-beta-glucosidase 4"/>
    <property type="match status" value="1"/>
</dbReference>
<proteinExistence type="inferred from homology"/>
<protein>
    <recommendedName>
        <fullName evidence="4">glucan endo-1,3-beta-D-glucosidase</fullName>
        <ecNumber evidence="4">3.2.1.39</ecNumber>
    </recommendedName>
</protein>
<dbReference type="SMART" id="SM00768">
    <property type="entry name" value="X8"/>
    <property type="match status" value="1"/>
</dbReference>
<feature type="domain" description="X8" evidence="16">
    <location>
        <begin position="459"/>
        <end position="543"/>
    </location>
</feature>
<comment type="subcellular location">
    <subcellularLocation>
        <location evidence="2">Cell membrane</location>
        <topology evidence="2">Lipid-anchor</topology>
        <topology evidence="2">GPI-anchor</topology>
    </subcellularLocation>
</comment>
<evidence type="ECO:0000256" key="13">
    <source>
        <dbReference type="ARBA" id="ARBA00023295"/>
    </source>
</evidence>
<evidence type="ECO:0000256" key="9">
    <source>
        <dbReference type="ARBA" id="ARBA00023136"/>
    </source>
</evidence>
<dbReference type="InterPro" id="IPR017853">
    <property type="entry name" value="GH"/>
</dbReference>
<keyword evidence="13" id="KW-0326">Glycosidase</keyword>
<dbReference type="GO" id="GO:0005975">
    <property type="term" value="P:carbohydrate metabolic process"/>
    <property type="evidence" value="ECO:0007669"/>
    <property type="project" value="InterPro"/>
</dbReference>
<dbReference type="SUPFAM" id="SSF51445">
    <property type="entry name" value="(Trans)glycosidases"/>
    <property type="match status" value="1"/>
</dbReference>
<evidence type="ECO:0000256" key="7">
    <source>
        <dbReference type="ARBA" id="ARBA00022729"/>
    </source>
</evidence>
<comment type="caution">
    <text evidence="17">The sequence shown here is derived from an EMBL/GenBank/DDBJ whole genome shotgun (WGS) entry which is preliminary data.</text>
</comment>
<keyword evidence="6" id="KW-0336">GPI-anchor</keyword>
<feature type="transmembrane region" description="Helical" evidence="15">
    <location>
        <begin position="567"/>
        <end position="588"/>
    </location>
</feature>
<evidence type="ECO:0000256" key="3">
    <source>
        <dbReference type="ARBA" id="ARBA00008773"/>
    </source>
</evidence>
<keyword evidence="7" id="KW-0732">Signal</keyword>
<keyword evidence="15" id="KW-1133">Transmembrane helix</keyword>
<evidence type="ECO:0000256" key="10">
    <source>
        <dbReference type="ARBA" id="ARBA00023157"/>
    </source>
</evidence>
<keyword evidence="15" id="KW-0812">Transmembrane</keyword>
<evidence type="ECO:0000256" key="2">
    <source>
        <dbReference type="ARBA" id="ARBA00004609"/>
    </source>
</evidence>
<dbReference type="PANTHER" id="PTHR32227">
    <property type="entry name" value="GLUCAN ENDO-1,3-BETA-GLUCOSIDASE BG1-RELATED-RELATED"/>
    <property type="match status" value="1"/>
</dbReference>
<dbReference type="FunFam" id="3.20.20.80:FF:000005">
    <property type="entry name" value="Glucan endo-1,3-beta-glucosidase 14"/>
    <property type="match status" value="1"/>
</dbReference>
<evidence type="ECO:0000256" key="12">
    <source>
        <dbReference type="ARBA" id="ARBA00023288"/>
    </source>
</evidence>
<keyword evidence="11" id="KW-0325">Glycoprotein</keyword>
<evidence type="ECO:0000259" key="16">
    <source>
        <dbReference type="SMART" id="SM00768"/>
    </source>
</evidence>
<reference evidence="17" key="2">
    <citation type="journal article" date="2024" name="Plant">
        <title>Genomic evolution and insights into agronomic trait innovations of Sesamum species.</title>
        <authorList>
            <person name="Miao H."/>
            <person name="Wang L."/>
            <person name="Qu L."/>
            <person name="Liu H."/>
            <person name="Sun Y."/>
            <person name="Le M."/>
            <person name="Wang Q."/>
            <person name="Wei S."/>
            <person name="Zheng Y."/>
            <person name="Lin W."/>
            <person name="Duan Y."/>
            <person name="Cao H."/>
            <person name="Xiong S."/>
            <person name="Wang X."/>
            <person name="Wei L."/>
            <person name="Li C."/>
            <person name="Ma Q."/>
            <person name="Ju M."/>
            <person name="Zhao R."/>
            <person name="Li G."/>
            <person name="Mu C."/>
            <person name="Tian Q."/>
            <person name="Mei H."/>
            <person name="Zhang T."/>
            <person name="Gao T."/>
            <person name="Zhang H."/>
        </authorList>
    </citation>
    <scope>NUCLEOTIDE SEQUENCE</scope>
    <source>
        <strain evidence="17">K16</strain>
    </source>
</reference>
<dbReference type="AlphaFoldDB" id="A0AAE1X3K7"/>
<feature type="transmembrane region" description="Helical" evidence="15">
    <location>
        <begin position="600"/>
        <end position="623"/>
    </location>
</feature>
<dbReference type="EC" id="3.2.1.39" evidence="4"/>
<dbReference type="Proteomes" id="UP001289374">
    <property type="component" value="Unassembled WGS sequence"/>
</dbReference>
<dbReference type="InterPro" id="IPR012946">
    <property type="entry name" value="X8"/>
</dbReference>
<dbReference type="Pfam" id="PF00332">
    <property type="entry name" value="Glyco_hydro_17"/>
    <property type="match status" value="1"/>
</dbReference>
<keyword evidence="8" id="KW-0378">Hydrolase</keyword>
<evidence type="ECO:0000256" key="11">
    <source>
        <dbReference type="ARBA" id="ARBA00023180"/>
    </source>
</evidence>
<evidence type="ECO:0000313" key="18">
    <source>
        <dbReference type="Proteomes" id="UP001289374"/>
    </source>
</evidence>
<dbReference type="Pfam" id="PF07983">
    <property type="entry name" value="X8"/>
    <property type="match status" value="1"/>
</dbReference>
<dbReference type="GO" id="GO:0009506">
    <property type="term" value="C:plasmodesma"/>
    <property type="evidence" value="ECO:0007669"/>
    <property type="project" value="UniProtKB-ARBA"/>
</dbReference>
<evidence type="ECO:0000256" key="14">
    <source>
        <dbReference type="RuleBase" id="RU004335"/>
    </source>
</evidence>
<evidence type="ECO:0000256" key="6">
    <source>
        <dbReference type="ARBA" id="ARBA00022622"/>
    </source>
</evidence>
<evidence type="ECO:0000256" key="8">
    <source>
        <dbReference type="ARBA" id="ARBA00022801"/>
    </source>
</evidence>
<accession>A0AAE1X3K7</accession>
<dbReference type="GO" id="GO:0042973">
    <property type="term" value="F:glucan endo-1,3-beta-D-glucosidase activity"/>
    <property type="evidence" value="ECO:0007669"/>
    <property type="project" value="UniProtKB-EC"/>
</dbReference>
<evidence type="ECO:0000256" key="5">
    <source>
        <dbReference type="ARBA" id="ARBA00022475"/>
    </source>
</evidence>
<evidence type="ECO:0000256" key="1">
    <source>
        <dbReference type="ARBA" id="ARBA00000382"/>
    </source>
</evidence>
<dbReference type="InterPro" id="IPR000490">
    <property type="entry name" value="Glyco_hydro_17"/>
</dbReference>
<gene>
    <name evidence="17" type="ORF">Sango_0775500</name>
</gene>